<dbReference type="InterPro" id="IPR025419">
    <property type="entry name" value="DUF4142"/>
</dbReference>
<feature type="chain" id="PRO_5046089506" evidence="1">
    <location>
        <begin position="23"/>
        <end position="183"/>
    </location>
</feature>
<name>A0ABX0XHZ0_9SPHN</name>
<dbReference type="RefSeq" id="WP_167952516.1">
    <property type="nucleotide sequence ID" value="NZ_JAATJE010000001.1"/>
</dbReference>
<dbReference type="Pfam" id="PF13628">
    <property type="entry name" value="DUF4142"/>
    <property type="match status" value="1"/>
</dbReference>
<dbReference type="PANTHER" id="PTHR38593">
    <property type="entry name" value="BLR2558 PROTEIN"/>
    <property type="match status" value="1"/>
</dbReference>
<keyword evidence="4" id="KW-1185">Reference proteome</keyword>
<evidence type="ECO:0000259" key="2">
    <source>
        <dbReference type="Pfam" id="PF13628"/>
    </source>
</evidence>
<protein>
    <submittedName>
        <fullName evidence="3">Membrane protein</fullName>
    </submittedName>
</protein>
<dbReference type="InterPro" id="IPR012347">
    <property type="entry name" value="Ferritin-like"/>
</dbReference>
<sequence>MKAMILAGAALTMLATTLPASASVQAAAPATARAAPSPQTPTTAAAFVPMAGASDLYEIQSSQLALEKSRNEDVRRYAQMMITHHRQTTEQVTAAAREAGLTPRPPVLNPEQRANVAALRRLSGAGFDRTYLTQQVRAHEQALALHSTYADRGDQPALRRAAAGARPIVQQHLDEVRTLSRQR</sequence>
<dbReference type="Gene3D" id="1.20.1260.10">
    <property type="match status" value="1"/>
</dbReference>
<feature type="signal peptide" evidence="1">
    <location>
        <begin position="1"/>
        <end position="22"/>
    </location>
</feature>
<evidence type="ECO:0000313" key="4">
    <source>
        <dbReference type="Proteomes" id="UP000734218"/>
    </source>
</evidence>
<comment type="caution">
    <text evidence="3">The sequence shown here is derived from an EMBL/GenBank/DDBJ whole genome shotgun (WGS) entry which is preliminary data.</text>
</comment>
<reference evidence="3 4" key="1">
    <citation type="submission" date="2020-03" db="EMBL/GenBank/DDBJ databases">
        <title>Genomic Encyclopedia of Type Strains, Phase IV (KMG-IV): sequencing the most valuable type-strain genomes for metagenomic binning, comparative biology and taxonomic classification.</title>
        <authorList>
            <person name="Goeker M."/>
        </authorList>
    </citation>
    <scope>NUCLEOTIDE SEQUENCE [LARGE SCALE GENOMIC DNA]</scope>
    <source>
        <strain evidence="3 4">DSM 27651</strain>
    </source>
</reference>
<evidence type="ECO:0000313" key="3">
    <source>
        <dbReference type="EMBL" id="NJC32951.1"/>
    </source>
</evidence>
<accession>A0ABX0XHZ0</accession>
<dbReference type="EMBL" id="JAATJE010000001">
    <property type="protein sequence ID" value="NJC32951.1"/>
    <property type="molecule type" value="Genomic_DNA"/>
</dbReference>
<dbReference type="PANTHER" id="PTHR38593:SF1">
    <property type="entry name" value="BLR2558 PROTEIN"/>
    <property type="match status" value="1"/>
</dbReference>
<dbReference type="Proteomes" id="UP000734218">
    <property type="component" value="Unassembled WGS sequence"/>
</dbReference>
<organism evidence="3 4">
    <name type="scientific">Sphingomonas jejuensis</name>
    <dbReference type="NCBI Taxonomy" id="904715"/>
    <lineage>
        <taxon>Bacteria</taxon>
        <taxon>Pseudomonadati</taxon>
        <taxon>Pseudomonadota</taxon>
        <taxon>Alphaproteobacteria</taxon>
        <taxon>Sphingomonadales</taxon>
        <taxon>Sphingomonadaceae</taxon>
        <taxon>Sphingomonas</taxon>
    </lineage>
</organism>
<proteinExistence type="predicted"/>
<keyword evidence="1" id="KW-0732">Signal</keyword>
<evidence type="ECO:0000256" key="1">
    <source>
        <dbReference type="SAM" id="SignalP"/>
    </source>
</evidence>
<gene>
    <name evidence="3" type="ORF">GGR88_000425</name>
</gene>
<feature type="domain" description="DUF4142" evidence="2">
    <location>
        <begin position="43"/>
        <end position="179"/>
    </location>
</feature>